<dbReference type="SUPFAM" id="SSF51735">
    <property type="entry name" value="NAD(P)-binding Rossmann-fold domains"/>
    <property type="match status" value="1"/>
</dbReference>
<dbReference type="Gene3D" id="3.40.50.720">
    <property type="entry name" value="NAD(P)-binding Rossmann-like Domain"/>
    <property type="match status" value="1"/>
</dbReference>
<evidence type="ECO:0000256" key="6">
    <source>
        <dbReference type="ARBA" id="ARBA00018569"/>
    </source>
</evidence>
<evidence type="ECO:0000256" key="10">
    <source>
        <dbReference type="RuleBase" id="RU366046"/>
    </source>
</evidence>
<dbReference type="InterPro" id="IPR001509">
    <property type="entry name" value="Epimerase_deHydtase"/>
</dbReference>
<evidence type="ECO:0000256" key="5">
    <source>
        <dbReference type="ARBA" id="ARBA00013189"/>
    </source>
</evidence>
<evidence type="ECO:0000259" key="11">
    <source>
        <dbReference type="Pfam" id="PF01370"/>
    </source>
</evidence>
<comment type="catalytic activity">
    <reaction evidence="1 10">
        <text>UDP-alpha-D-glucose = UDP-alpha-D-galactose</text>
        <dbReference type="Rhea" id="RHEA:22168"/>
        <dbReference type="ChEBI" id="CHEBI:58885"/>
        <dbReference type="ChEBI" id="CHEBI:66914"/>
        <dbReference type="EC" id="5.1.3.2"/>
    </reaction>
</comment>
<proteinExistence type="inferred from homology"/>
<evidence type="ECO:0000313" key="12">
    <source>
        <dbReference type="EMBL" id="MBP2186066.1"/>
    </source>
</evidence>
<dbReference type="CDD" id="cd05247">
    <property type="entry name" value="UDP_G4E_1_SDR_e"/>
    <property type="match status" value="1"/>
</dbReference>
<comment type="similarity">
    <text evidence="4 10">Belongs to the NAD(P)-dependent epimerase/dehydratase family.</text>
</comment>
<dbReference type="PANTHER" id="PTHR43725">
    <property type="entry name" value="UDP-GLUCOSE 4-EPIMERASE"/>
    <property type="match status" value="1"/>
</dbReference>
<dbReference type="GO" id="GO:0003978">
    <property type="term" value="F:UDP-glucose 4-epimerase activity"/>
    <property type="evidence" value="ECO:0007669"/>
    <property type="project" value="UniProtKB-EC"/>
</dbReference>
<protein>
    <recommendedName>
        <fullName evidence="6 10">UDP-glucose 4-epimerase</fullName>
        <ecNumber evidence="5 10">5.1.3.2</ecNumber>
    </recommendedName>
</protein>
<evidence type="ECO:0000256" key="1">
    <source>
        <dbReference type="ARBA" id="ARBA00000083"/>
    </source>
</evidence>
<evidence type="ECO:0000256" key="3">
    <source>
        <dbReference type="ARBA" id="ARBA00004947"/>
    </source>
</evidence>
<gene>
    <name evidence="12" type="ORF">JOM49_007592</name>
</gene>
<comment type="pathway">
    <text evidence="3 10">Carbohydrate metabolism; galactose metabolism.</text>
</comment>
<dbReference type="NCBIfam" id="TIGR01179">
    <property type="entry name" value="galE"/>
    <property type="match status" value="1"/>
</dbReference>
<reference evidence="12 13" key="1">
    <citation type="submission" date="2021-03" db="EMBL/GenBank/DDBJ databases">
        <title>Sequencing the genomes of 1000 actinobacteria strains.</title>
        <authorList>
            <person name="Klenk H.-P."/>
        </authorList>
    </citation>
    <scope>NUCLEOTIDE SEQUENCE [LARGE SCALE GENOMIC DNA]</scope>
    <source>
        <strain evidence="12 13">DSM 45510</strain>
    </source>
</reference>
<sequence length="333" mass="35501">MPTDNPNTPLKLVVTGGAGYVGSVCTQRLLEAGHQVVVVDDLSTGHADAVPDGARFIEGDAADTLRTLLAEGFDGVLHFAAKSLVGESMQDPARYWHGNVVTSLKLLDAMREHGTPRLVFSSTAATYGEPEVSPIAETAPTQPTNTYGATKLAVDNAITTYARAHGLAAVSLRYFNVAGAYGSIGERHSTETHLIPLVLQVVTGDRERIQIYGEDYPTEDGTAVRDYIHVADLADAHLLALRHATAGEHRIYNLGNGTGFSVRQVIEACREVTGHPVPAVVAPRRAGDPAVLVAASDRARAELGWQPQRADLTGIVADAWRFTQERRGAANPA</sequence>
<comment type="caution">
    <text evidence="12">The sequence shown here is derived from an EMBL/GenBank/DDBJ whole genome shotgun (WGS) entry which is preliminary data.</text>
</comment>
<dbReference type="EC" id="5.1.3.2" evidence="5 10"/>
<keyword evidence="13" id="KW-1185">Reference proteome</keyword>
<evidence type="ECO:0000313" key="13">
    <source>
        <dbReference type="Proteomes" id="UP000741013"/>
    </source>
</evidence>
<dbReference type="RefSeq" id="WP_209668901.1">
    <property type="nucleotide sequence ID" value="NZ_JAGGMS010000001.1"/>
</dbReference>
<organism evidence="12 13">
    <name type="scientific">Amycolatopsis magusensis</name>
    <dbReference type="NCBI Taxonomy" id="882444"/>
    <lineage>
        <taxon>Bacteria</taxon>
        <taxon>Bacillati</taxon>
        <taxon>Actinomycetota</taxon>
        <taxon>Actinomycetes</taxon>
        <taxon>Pseudonocardiales</taxon>
        <taxon>Pseudonocardiaceae</taxon>
        <taxon>Amycolatopsis</taxon>
    </lineage>
</organism>
<dbReference type="InterPro" id="IPR036291">
    <property type="entry name" value="NAD(P)-bd_dom_sf"/>
</dbReference>
<name>A0ABS4Q302_9PSEU</name>
<comment type="subunit">
    <text evidence="10">Homodimer.</text>
</comment>
<dbReference type="InterPro" id="IPR005886">
    <property type="entry name" value="UDP_G4E"/>
</dbReference>
<evidence type="ECO:0000256" key="7">
    <source>
        <dbReference type="ARBA" id="ARBA00023027"/>
    </source>
</evidence>
<feature type="domain" description="NAD-dependent epimerase/dehydratase" evidence="11">
    <location>
        <begin position="13"/>
        <end position="255"/>
    </location>
</feature>
<dbReference type="PANTHER" id="PTHR43725:SF53">
    <property type="entry name" value="UDP-ARABINOSE 4-EPIMERASE 1"/>
    <property type="match status" value="1"/>
</dbReference>
<keyword evidence="8 10" id="KW-0413">Isomerase</keyword>
<dbReference type="EMBL" id="JAGGMS010000001">
    <property type="protein sequence ID" value="MBP2186066.1"/>
    <property type="molecule type" value="Genomic_DNA"/>
</dbReference>
<evidence type="ECO:0000256" key="4">
    <source>
        <dbReference type="ARBA" id="ARBA00007637"/>
    </source>
</evidence>
<keyword evidence="7 10" id="KW-0520">NAD</keyword>
<accession>A0ABS4Q302</accession>
<dbReference type="Pfam" id="PF01370">
    <property type="entry name" value="Epimerase"/>
    <property type="match status" value="1"/>
</dbReference>
<evidence type="ECO:0000256" key="9">
    <source>
        <dbReference type="ARBA" id="ARBA00023277"/>
    </source>
</evidence>
<dbReference type="Gene3D" id="3.90.25.10">
    <property type="entry name" value="UDP-galactose 4-epimerase, domain 1"/>
    <property type="match status" value="1"/>
</dbReference>
<dbReference type="Proteomes" id="UP000741013">
    <property type="component" value="Unassembled WGS sequence"/>
</dbReference>
<evidence type="ECO:0000256" key="8">
    <source>
        <dbReference type="ARBA" id="ARBA00023235"/>
    </source>
</evidence>
<evidence type="ECO:0000256" key="2">
    <source>
        <dbReference type="ARBA" id="ARBA00001911"/>
    </source>
</evidence>
<comment type="cofactor">
    <cofactor evidence="2 10">
        <name>NAD(+)</name>
        <dbReference type="ChEBI" id="CHEBI:57540"/>
    </cofactor>
</comment>
<keyword evidence="9 10" id="KW-0119">Carbohydrate metabolism</keyword>